<dbReference type="EMBL" id="MU275960">
    <property type="protein sequence ID" value="KAI0045150.1"/>
    <property type="molecule type" value="Genomic_DNA"/>
</dbReference>
<reference evidence="1" key="2">
    <citation type="journal article" date="2022" name="New Phytol.">
        <title>Evolutionary transition to the ectomycorrhizal habit in the genomes of a hyperdiverse lineage of mushroom-forming fungi.</title>
        <authorList>
            <person name="Looney B."/>
            <person name="Miyauchi S."/>
            <person name="Morin E."/>
            <person name="Drula E."/>
            <person name="Courty P.E."/>
            <person name="Kohler A."/>
            <person name="Kuo A."/>
            <person name="LaButti K."/>
            <person name="Pangilinan J."/>
            <person name="Lipzen A."/>
            <person name="Riley R."/>
            <person name="Andreopoulos W."/>
            <person name="He G."/>
            <person name="Johnson J."/>
            <person name="Nolan M."/>
            <person name="Tritt A."/>
            <person name="Barry K.W."/>
            <person name="Grigoriev I.V."/>
            <person name="Nagy L.G."/>
            <person name="Hibbett D."/>
            <person name="Henrissat B."/>
            <person name="Matheny P.B."/>
            <person name="Labbe J."/>
            <person name="Martin F.M."/>
        </authorList>
    </citation>
    <scope>NUCLEOTIDE SEQUENCE</scope>
    <source>
        <strain evidence="1">FP105234-sp</strain>
    </source>
</reference>
<reference evidence="1" key="1">
    <citation type="submission" date="2021-02" db="EMBL/GenBank/DDBJ databases">
        <authorList>
            <consortium name="DOE Joint Genome Institute"/>
            <person name="Ahrendt S."/>
            <person name="Looney B.P."/>
            <person name="Miyauchi S."/>
            <person name="Morin E."/>
            <person name="Drula E."/>
            <person name="Courty P.E."/>
            <person name="Chicoki N."/>
            <person name="Fauchery L."/>
            <person name="Kohler A."/>
            <person name="Kuo A."/>
            <person name="Labutti K."/>
            <person name="Pangilinan J."/>
            <person name="Lipzen A."/>
            <person name="Riley R."/>
            <person name="Andreopoulos W."/>
            <person name="He G."/>
            <person name="Johnson J."/>
            <person name="Barry K.W."/>
            <person name="Grigoriev I.V."/>
            <person name="Nagy L."/>
            <person name="Hibbett D."/>
            <person name="Henrissat B."/>
            <person name="Matheny P.B."/>
            <person name="Labbe J."/>
            <person name="Martin F."/>
        </authorList>
    </citation>
    <scope>NUCLEOTIDE SEQUENCE</scope>
    <source>
        <strain evidence="1">FP105234-sp</strain>
    </source>
</reference>
<protein>
    <submittedName>
        <fullName evidence="1">Uncharacterized protein</fullName>
    </submittedName>
</protein>
<proteinExistence type="predicted"/>
<comment type="caution">
    <text evidence="1">The sequence shown here is derived from an EMBL/GenBank/DDBJ whole genome shotgun (WGS) entry which is preliminary data.</text>
</comment>
<dbReference type="Proteomes" id="UP000814033">
    <property type="component" value="Unassembled WGS sequence"/>
</dbReference>
<accession>A0ACB8RNF6</accession>
<gene>
    <name evidence="1" type="ORF">FA95DRAFT_168419</name>
</gene>
<name>A0ACB8RNF6_9AGAM</name>
<sequence>MFSWIMSIATGAPLEYIAIVSDDNRSCKSGTTNTDMALCYPTLRTLDVPHVRLLSHQFIEIVEHCRQMEYMSFLLETGSYSRFQTLVRPDHEFAILPSFFDLCFQPTFRQLWSSGLPCFFVHSYRTSAPLDAFSLFSGSESIRGIACTVALIRSVITPHAPFPTLRLHGRSRPHADSDVLEVRTCAWLRAQGNTGLAVSQGIGHAAQQPCARHAWLTGGQGLRAASGHYASACSNAQVPKNGRLLLGTRRWAEMEMERGRAPR</sequence>
<organism evidence="1 2">
    <name type="scientific">Auriscalpium vulgare</name>
    <dbReference type="NCBI Taxonomy" id="40419"/>
    <lineage>
        <taxon>Eukaryota</taxon>
        <taxon>Fungi</taxon>
        <taxon>Dikarya</taxon>
        <taxon>Basidiomycota</taxon>
        <taxon>Agaricomycotina</taxon>
        <taxon>Agaricomycetes</taxon>
        <taxon>Russulales</taxon>
        <taxon>Auriscalpiaceae</taxon>
        <taxon>Auriscalpium</taxon>
    </lineage>
</organism>
<evidence type="ECO:0000313" key="1">
    <source>
        <dbReference type="EMBL" id="KAI0045150.1"/>
    </source>
</evidence>
<keyword evidence="2" id="KW-1185">Reference proteome</keyword>
<evidence type="ECO:0000313" key="2">
    <source>
        <dbReference type="Proteomes" id="UP000814033"/>
    </source>
</evidence>